<dbReference type="PANTHER" id="PTHR15032:SF4">
    <property type="entry name" value="N-ACYL-PHOSPHATIDYLETHANOLAMINE-HYDROLYZING PHOSPHOLIPASE D"/>
    <property type="match status" value="1"/>
</dbReference>
<evidence type="ECO:0000256" key="1">
    <source>
        <dbReference type="SAM" id="Phobius"/>
    </source>
</evidence>
<reference evidence="3 4" key="1">
    <citation type="submission" date="2019-03" db="EMBL/GenBank/DDBJ databases">
        <title>Genomic Encyclopedia of Type Strains, Phase IV (KMG-IV): sequencing the most valuable type-strain genomes for metagenomic binning, comparative biology and taxonomic classification.</title>
        <authorList>
            <person name="Goeker M."/>
        </authorList>
    </citation>
    <scope>NUCLEOTIDE SEQUENCE [LARGE SCALE GENOMIC DNA]</scope>
    <source>
        <strain evidence="3 4">DSM 29487</strain>
    </source>
</reference>
<dbReference type="InterPro" id="IPR036866">
    <property type="entry name" value="RibonucZ/Hydroxyglut_hydro"/>
</dbReference>
<evidence type="ECO:0000259" key="2">
    <source>
        <dbReference type="Pfam" id="PF12706"/>
    </source>
</evidence>
<gene>
    <name evidence="3" type="ORF">EDD60_102163</name>
</gene>
<dbReference type="EMBL" id="SMCQ01000002">
    <property type="protein sequence ID" value="TCW02198.1"/>
    <property type="molecule type" value="Genomic_DNA"/>
</dbReference>
<evidence type="ECO:0000313" key="3">
    <source>
        <dbReference type="EMBL" id="TCW02198.1"/>
    </source>
</evidence>
<dbReference type="RefSeq" id="WP_066446468.1">
    <property type="nucleotide sequence ID" value="NZ_JANKBF010000003.1"/>
</dbReference>
<sequence>MILLKKIAKTILIIIFVIVVIAVLFMKLWQPFGQGINDNDKKLYSEKTELFYDGTFHGNPEISVMNESKSEFSDHEQTVPKDKIPIHQLDSIPNTSDDDLKWVWFGHSSSMLQMQGLNILIDPAFSEYASPMQGFGAKRFSDLPISKENLPVIDVLVISHDHYDHLDYGTIKDIDDKVKSYCVPLGVEKHLIRFGVDENKIHSMAWWDEVKIGGLTITSTPGRHYTGRLPWQTNTTLWSGYVFQNEKYKAYYTGDTGYGEHFKEIYEKFGAMDFVILEDGQYDKSWEAIHLLPEQGIQAMKDLQAKWIVPVHWGTFSLSYHAWDDPIRQMTALAQKENMNVATPRIGEIVDYDNIQQFQEKWWEDIE</sequence>
<organism evidence="3 4">
    <name type="scientific">Longibaculum muris</name>
    <dbReference type="NCBI Taxonomy" id="1796628"/>
    <lineage>
        <taxon>Bacteria</taxon>
        <taxon>Bacillati</taxon>
        <taxon>Bacillota</taxon>
        <taxon>Erysipelotrichia</taxon>
        <taxon>Erysipelotrichales</taxon>
        <taxon>Coprobacillaceae</taxon>
        <taxon>Longibaculum</taxon>
    </lineage>
</organism>
<dbReference type="GO" id="GO:0005737">
    <property type="term" value="C:cytoplasm"/>
    <property type="evidence" value="ECO:0007669"/>
    <property type="project" value="TreeGrafter"/>
</dbReference>
<keyword evidence="1" id="KW-0472">Membrane</keyword>
<dbReference type="Pfam" id="PF12706">
    <property type="entry name" value="Lactamase_B_2"/>
    <property type="match status" value="1"/>
</dbReference>
<feature type="transmembrane region" description="Helical" evidence="1">
    <location>
        <begin position="7"/>
        <end position="29"/>
    </location>
</feature>
<dbReference type="PANTHER" id="PTHR15032">
    <property type="entry name" value="N-ACYL-PHOSPHATIDYLETHANOLAMINE-HYDROLYZING PHOSPHOLIPASE D"/>
    <property type="match status" value="1"/>
</dbReference>
<evidence type="ECO:0000313" key="4">
    <source>
        <dbReference type="Proteomes" id="UP000295515"/>
    </source>
</evidence>
<protein>
    <submittedName>
        <fullName evidence="3">L-ascorbate metabolism protein UlaG (Beta-lactamase superfamily)</fullName>
    </submittedName>
</protein>
<dbReference type="InterPro" id="IPR001279">
    <property type="entry name" value="Metallo-B-lactamas"/>
</dbReference>
<accession>A0A4R3Z7S7</accession>
<feature type="domain" description="Metallo-beta-lactamase" evidence="2">
    <location>
        <begin position="118"/>
        <end position="313"/>
    </location>
</feature>
<comment type="caution">
    <text evidence="3">The sequence shown here is derived from an EMBL/GenBank/DDBJ whole genome shotgun (WGS) entry which is preliminary data.</text>
</comment>
<name>A0A4R3Z7S7_9FIRM</name>
<keyword evidence="4" id="KW-1185">Reference proteome</keyword>
<proteinExistence type="predicted"/>
<dbReference type="Gene3D" id="3.60.15.10">
    <property type="entry name" value="Ribonuclease Z/Hydroxyacylglutathione hydrolase-like"/>
    <property type="match status" value="1"/>
</dbReference>
<dbReference type="SUPFAM" id="SSF56281">
    <property type="entry name" value="Metallo-hydrolase/oxidoreductase"/>
    <property type="match status" value="1"/>
</dbReference>
<keyword evidence="1" id="KW-0812">Transmembrane</keyword>
<keyword evidence="1" id="KW-1133">Transmembrane helix</keyword>
<dbReference type="AlphaFoldDB" id="A0A4R3Z7S7"/>
<dbReference type="GeneID" id="98914400"/>
<dbReference type="Proteomes" id="UP000295515">
    <property type="component" value="Unassembled WGS sequence"/>
</dbReference>